<dbReference type="Proteomes" id="UP000019131">
    <property type="component" value="Unassembled WGS sequence"/>
</dbReference>
<dbReference type="EMBL" id="BAIV01000032">
    <property type="protein sequence ID" value="GAE85895.1"/>
    <property type="molecule type" value="Genomic_DNA"/>
</dbReference>
<gene>
    <name evidence="2" type="ORF">JCM10512_4365</name>
</gene>
<evidence type="ECO:0000313" key="3">
    <source>
        <dbReference type="Proteomes" id="UP000019131"/>
    </source>
</evidence>
<dbReference type="SUPFAM" id="SSF49899">
    <property type="entry name" value="Concanavalin A-like lectins/glucanases"/>
    <property type="match status" value="1"/>
</dbReference>
<comment type="caution">
    <text evidence="2">The sequence shown here is derived from an EMBL/GenBank/DDBJ whole genome shotgun (WGS) entry which is preliminary data.</text>
</comment>
<evidence type="ECO:0008006" key="4">
    <source>
        <dbReference type="Google" id="ProtNLM"/>
    </source>
</evidence>
<feature type="transmembrane region" description="Helical" evidence="1">
    <location>
        <begin position="21"/>
        <end position="39"/>
    </location>
</feature>
<evidence type="ECO:0000256" key="1">
    <source>
        <dbReference type="SAM" id="Phobius"/>
    </source>
</evidence>
<organism evidence="2 3">
    <name type="scientific">Bacteroides reticulotermitis JCM 10512</name>
    <dbReference type="NCBI Taxonomy" id="1445607"/>
    <lineage>
        <taxon>Bacteria</taxon>
        <taxon>Pseudomonadati</taxon>
        <taxon>Bacteroidota</taxon>
        <taxon>Bacteroidia</taxon>
        <taxon>Bacteroidales</taxon>
        <taxon>Bacteroidaceae</taxon>
        <taxon>Bacteroides</taxon>
    </lineage>
</organism>
<proteinExistence type="predicted"/>
<dbReference type="STRING" id="1445607.JCM10512_4365"/>
<keyword evidence="1" id="KW-0472">Membrane</keyword>
<sequence>MKINMTQIRPVEGDIEQNITSIIMNLFICIIMAAVFLLTSCNTVKNNTDMKNISLIFSGIEFTKAVNDAENHYRVSDSLLVVDGIGGSNYFISPDGMRAEATAPILLKEIDNSRPFTFTTCVESKIEKIYDAGTIYIYIDNENWLKFAFERDEKLRCRVVTVKTDRSSDDNNHDIIGQDYVYMRIASNGKQIGYYYSTNGVDWNLARIYKNYYPQKIWLGLSSQSPKPGNNSASFMKTSLTDSYISNHRLGE</sequence>
<name>W4UXE3_9BACE</name>
<reference evidence="2 3" key="1">
    <citation type="journal article" date="2014" name="Genome Announc.">
        <title>Draft Genome Sequence of Bacteroides reticulotermitis Strain JCM 10512T, Isolated from the Gut of a Termite.</title>
        <authorList>
            <person name="Yuki M."/>
            <person name="Oshima K."/>
            <person name="Suda W."/>
            <person name="Sakamoto M."/>
            <person name="Iida T."/>
            <person name="Hattori M."/>
            <person name="Ohkuma M."/>
        </authorList>
    </citation>
    <scope>NUCLEOTIDE SEQUENCE [LARGE SCALE GENOMIC DNA]</scope>
    <source>
        <strain evidence="2 3">JCM 10512</strain>
    </source>
</reference>
<dbReference type="PANTHER" id="PTHR35332">
    <property type="entry name" value="REGULATION OF ENOLASE PROTEIN 1"/>
    <property type="match status" value="1"/>
</dbReference>
<dbReference type="Pfam" id="PF07081">
    <property type="entry name" value="DUF1349"/>
    <property type="match status" value="1"/>
</dbReference>
<dbReference type="InterPro" id="IPR013320">
    <property type="entry name" value="ConA-like_dom_sf"/>
</dbReference>
<evidence type="ECO:0000313" key="2">
    <source>
        <dbReference type="EMBL" id="GAE85895.1"/>
    </source>
</evidence>
<keyword evidence="1" id="KW-0812">Transmembrane</keyword>
<protein>
    <recommendedName>
        <fullName evidence="4">DUF1349 domain-containing protein</fullName>
    </recommendedName>
</protein>
<dbReference type="GO" id="GO:0004553">
    <property type="term" value="F:hydrolase activity, hydrolyzing O-glycosyl compounds"/>
    <property type="evidence" value="ECO:0007669"/>
    <property type="project" value="UniProtKB-ARBA"/>
</dbReference>
<keyword evidence="3" id="KW-1185">Reference proteome</keyword>
<dbReference type="Gene3D" id="2.60.120.200">
    <property type="match status" value="1"/>
</dbReference>
<dbReference type="GO" id="GO:0005975">
    <property type="term" value="P:carbohydrate metabolic process"/>
    <property type="evidence" value="ECO:0007669"/>
    <property type="project" value="UniProtKB-ARBA"/>
</dbReference>
<dbReference type="AlphaFoldDB" id="W4UXE3"/>
<dbReference type="PANTHER" id="PTHR35332:SF2">
    <property type="entry name" value="REGULATION OF ENOLASE PROTEIN 1"/>
    <property type="match status" value="1"/>
</dbReference>
<accession>W4UXE3</accession>
<dbReference type="InterPro" id="IPR009784">
    <property type="entry name" value="DUF1349"/>
</dbReference>
<keyword evidence="1" id="KW-1133">Transmembrane helix</keyword>